<dbReference type="GO" id="GO:0004867">
    <property type="term" value="F:serine-type endopeptidase inhibitor activity"/>
    <property type="evidence" value="ECO:0007669"/>
    <property type="project" value="InterPro"/>
</dbReference>
<reference evidence="3 4" key="1">
    <citation type="journal article" date="2011" name="Nature">
        <title>A high-resolution map of human evolutionary constraint using 29 mammals.</title>
        <authorList>
            <person name="Lindblad-Toh K."/>
            <person name="Garber M."/>
            <person name="Zuk O."/>
            <person name="Lin M.F."/>
            <person name="Parker B.J."/>
            <person name="Washietl S."/>
            <person name="Kheradpour P."/>
            <person name="Ernst J."/>
            <person name="Jordan G."/>
            <person name="Mauceli E."/>
            <person name="Ward L.D."/>
            <person name="Lowe C.B."/>
            <person name="Holloway A.K."/>
            <person name="Clamp M."/>
            <person name="Gnerre S."/>
            <person name="Alfoldi J."/>
            <person name="Beal K."/>
            <person name="Chang J."/>
            <person name="Clawson H."/>
            <person name="Cuff J."/>
            <person name="Di Palma F."/>
            <person name="Fitzgerald S."/>
            <person name="Flicek P."/>
            <person name="Guttman M."/>
            <person name="Hubisz M.J."/>
            <person name="Jaffe D.B."/>
            <person name="Jungreis I."/>
            <person name="Kent W.J."/>
            <person name="Kostka D."/>
            <person name="Lara M."/>
            <person name="Martins A.L."/>
            <person name="Massingham T."/>
            <person name="Moltke I."/>
            <person name="Raney B.J."/>
            <person name="Rasmussen M.D."/>
            <person name="Robinson J."/>
            <person name="Stark A."/>
            <person name="Vilella A.J."/>
            <person name="Wen J."/>
            <person name="Xie X."/>
            <person name="Zody M.C."/>
            <person name="Baldwin J."/>
            <person name="Bloom T."/>
            <person name="Chin C.W."/>
            <person name="Heiman D."/>
            <person name="Nicol R."/>
            <person name="Nusbaum C."/>
            <person name="Young S."/>
            <person name="Wilkinson J."/>
            <person name="Worley K.C."/>
            <person name="Kovar C.L."/>
            <person name="Muzny D.M."/>
            <person name="Gibbs R.A."/>
            <person name="Cree A."/>
            <person name="Dihn H.H."/>
            <person name="Fowler G."/>
            <person name="Jhangiani S."/>
            <person name="Joshi V."/>
            <person name="Lee S."/>
            <person name="Lewis L.R."/>
            <person name="Nazareth L.V."/>
            <person name="Okwuonu G."/>
            <person name="Santibanez J."/>
            <person name="Warren W.C."/>
            <person name="Mardis E.R."/>
            <person name="Weinstock G.M."/>
            <person name="Wilson R.K."/>
            <person name="Delehaunty K."/>
            <person name="Dooling D."/>
            <person name="Fronik C."/>
            <person name="Fulton L."/>
            <person name="Fulton B."/>
            <person name="Graves T."/>
            <person name="Minx P."/>
            <person name="Sodergren E."/>
            <person name="Birney E."/>
            <person name="Margulies E.H."/>
            <person name="Herrero J."/>
            <person name="Green E.D."/>
            <person name="Haussler D."/>
            <person name="Siepel A."/>
            <person name="Goldman N."/>
            <person name="Pollard K.S."/>
            <person name="Pedersen J.S."/>
            <person name="Lander E.S."/>
            <person name="Kellis M."/>
        </authorList>
    </citation>
    <scope>NUCLEOTIDE SEQUENCE [LARGE SCALE GENOMIC DNA]</scope>
</reference>
<dbReference type="Ensembl" id="ENSMLUT00000024244.1">
    <property type="protein sequence ID" value="ENSMLUP00000016493.1"/>
    <property type="gene ID" value="ENSMLUG00000028918.1"/>
</dbReference>
<evidence type="ECO:0000259" key="2">
    <source>
        <dbReference type="PROSITE" id="PS50279"/>
    </source>
</evidence>
<evidence type="ECO:0000256" key="1">
    <source>
        <dbReference type="ARBA" id="ARBA00023157"/>
    </source>
</evidence>
<protein>
    <recommendedName>
        <fullName evidence="2">BPTI/Kunitz inhibitor domain-containing protein</fullName>
    </recommendedName>
</protein>
<dbReference type="SUPFAM" id="SSF57362">
    <property type="entry name" value="BPTI-like"/>
    <property type="match status" value="2"/>
</dbReference>
<dbReference type="PRINTS" id="PR00759">
    <property type="entry name" value="BASICPTASE"/>
</dbReference>
<dbReference type="Proteomes" id="UP000001074">
    <property type="component" value="Unassembled WGS sequence"/>
</dbReference>
<organism evidence="3 4">
    <name type="scientific">Myotis lucifugus</name>
    <name type="common">Little brown bat</name>
    <dbReference type="NCBI Taxonomy" id="59463"/>
    <lineage>
        <taxon>Eukaryota</taxon>
        <taxon>Metazoa</taxon>
        <taxon>Chordata</taxon>
        <taxon>Craniata</taxon>
        <taxon>Vertebrata</taxon>
        <taxon>Euteleostomi</taxon>
        <taxon>Mammalia</taxon>
        <taxon>Eutheria</taxon>
        <taxon>Laurasiatheria</taxon>
        <taxon>Chiroptera</taxon>
        <taxon>Yangochiroptera</taxon>
        <taxon>Vespertilionidae</taxon>
        <taxon>Myotis</taxon>
    </lineage>
</organism>
<dbReference type="EMBL" id="AAPE02036535">
    <property type="status" value="NOT_ANNOTATED_CDS"/>
    <property type="molecule type" value="Genomic_DNA"/>
</dbReference>
<reference evidence="3" key="3">
    <citation type="submission" date="2025-09" db="UniProtKB">
        <authorList>
            <consortium name="Ensembl"/>
        </authorList>
    </citation>
    <scope>IDENTIFICATION</scope>
</reference>
<dbReference type="InParanoid" id="G1PYG1"/>
<dbReference type="OMA" id="FHTKENC"/>
<dbReference type="PROSITE" id="PS00280">
    <property type="entry name" value="BPTI_KUNITZ_1"/>
    <property type="match status" value="1"/>
</dbReference>
<dbReference type="InterPro" id="IPR020901">
    <property type="entry name" value="Prtase_inh_Kunz-CS"/>
</dbReference>
<dbReference type="STRING" id="59463.ENSMLUP00000016493"/>
<accession>G1PYG1</accession>
<keyword evidence="1" id="KW-1015">Disulfide bond</keyword>
<reference evidence="3" key="2">
    <citation type="submission" date="2025-08" db="UniProtKB">
        <authorList>
            <consortium name="Ensembl"/>
        </authorList>
    </citation>
    <scope>IDENTIFICATION</scope>
</reference>
<dbReference type="InterPro" id="IPR050098">
    <property type="entry name" value="TFPI/VKTCI-like"/>
</dbReference>
<proteinExistence type="predicted"/>
<feature type="domain" description="BPTI/Kunitz inhibitor" evidence="2">
    <location>
        <begin position="1"/>
        <end position="42"/>
    </location>
</feature>
<dbReference type="PROSITE" id="PS50279">
    <property type="entry name" value="BPTI_KUNITZ_2"/>
    <property type="match status" value="2"/>
</dbReference>
<name>G1PYG1_MYOLU</name>
<dbReference type="InterPro" id="IPR036880">
    <property type="entry name" value="Kunitz_BPTI_sf"/>
</dbReference>
<dbReference type="HOGENOM" id="CLU_112937_0_0_1"/>
<dbReference type="PANTHER" id="PTHR10083:SF374">
    <property type="entry name" value="BPTI_KUNITZ INHIBITOR DOMAIN-CONTAINING PROTEIN"/>
    <property type="match status" value="1"/>
</dbReference>
<dbReference type="CDD" id="cd00109">
    <property type="entry name" value="Kunitz-type"/>
    <property type="match status" value="1"/>
</dbReference>
<keyword evidence="4" id="KW-1185">Reference proteome</keyword>
<dbReference type="InterPro" id="IPR002223">
    <property type="entry name" value="Kunitz_BPTI"/>
</dbReference>
<feature type="domain" description="BPTI/Kunitz inhibitor" evidence="2">
    <location>
        <begin position="66"/>
        <end position="116"/>
    </location>
</feature>
<dbReference type="eggNOG" id="KOG4295">
    <property type="taxonomic scope" value="Eukaryota"/>
</dbReference>
<sequence length="118" mass="13644">CRLYFRRYFYNHRSGRCEAFGYGGCDGNLNNFESEADCQRACGDPVTYSKENSLTHVQPPGQPGFCFLEKRMGRCRLYFRRYFYNHRSGRCEAFGYGGCDGNLNNFETEADCQRSCGD</sequence>
<dbReference type="SMART" id="SM00131">
    <property type="entry name" value="KU"/>
    <property type="match status" value="2"/>
</dbReference>
<dbReference type="Pfam" id="PF00014">
    <property type="entry name" value="Kunitz_BPTI"/>
    <property type="match status" value="2"/>
</dbReference>
<dbReference type="Gene3D" id="4.10.410.10">
    <property type="entry name" value="Pancreatic trypsin inhibitor Kunitz domain"/>
    <property type="match status" value="2"/>
</dbReference>
<dbReference type="GeneTree" id="ENSGT00940000160767"/>
<dbReference type="GO" id="GO:0005615">
    <property type="term" value="C:extracellular space"/>
    <property type="evidence" value="ECO:0007669"/>
    <property type="project" value="TreeGrafter"/>
</dbReference>
<dbReference type="AlphaFoldDB" id="G1PYG1"/>
<evidence type="ECO:0000313" key="3">
    <source>
        <dbReference type="Ensembl" id="ENSMLUP00000016493.1"/>
    </source>
</evidence>
<dbReference type="PANTHER" id="PTHR10083">
    <property type="entry name" value="KUNITZ-TYPE PROTEASE INHIBITOR-RELATED"/>
    <property type="match status" value="1"/>
</dbReference>
<evidence type="ECO:0000313" key="4">
    <source>
        <dbReference type="Proteomes" id="UP000001074"/>
    </source>
</evidence>